<comment type="caution">
    <text evidence="1">The sequence shown here is derived from an EMBL/GenBank/DDBJ whole genome shotgun (WGS) entry which is preliminary data.</text>
</comment>
<name>A0A934RUL1_9BACT</name>
<dbReference type="Proteomes" id="UP000617628">
    <property type="component" value="Unassembled WGS sequence"/>
</dbReference>
<dbReference type="AlphaFoldDB" id="A0A934RUL1"/>
<evidence type="ECO:0008006" key="3">
    <source>
        <dbReference type="Google" id="ProtNLM"/>
    </source>
</evidence>
<sequence>MIAVLTGDIVGSQSLAEAERDQLQAYLEDAVASTDVSASIEVFAGDSWQCHCHPAHSAIRLAVTLRSYLLGKRNIDTRVSIGIGSYEKLRPEKISLSQGEAFVLSGRGLQEMPDDRRLNIRLGKQIPPSSQGLIYASLLLLNGITSDWTNKQAQAVALASNKRNQYELAEKFDPPISAQAFGKHLAKAQWKLINESIGSLESSLQQLLAPHEE</sequence>
<organism evidence="1 2">
    <name type="scientific">Pelagicoccus mobilis</name>
    <dbReference type="NCBI Taxonomy" id="415221"/>
    <lineage>
        <taxon>Bacteria</taxon>
        <taxon>Pseudomonadati</taxon>
        <taxon>Verrucomicrobiota</taxon>
        <taxon>Opitutia</taxon>
        <taxon>Puniceicoccales</taxon>
        <taxon>Pelagicoccaceae</taxon>
        <taxon>Pelagicoccus</taxon>
    </lineage>
</organism>
<dbReference type="EMBL" id="JAENIL010000011">
    <property type="protein sequence ID" value="MBK1876716.1"/>
    <property type="molecule type" value="Genomic_DNA"/>
</dbReference>
<dbReference type="RefSeq" id="WP_200354932.1">
    <property type="nucleotide sequence ID" value="NZ_JAENIL010000011.1"/>
</dbReference>
<gene>
    <name evidence="1" type="ORF">JIN87_07540</name>
</gene>
<accession>A0A934RUL1</accession>
<keyword evidence="2" id="KW-1185">Reference proteome</keyword>
<proteinExistence type="predicted"/>
<evidence type="ECO:0000313" key="1">
    <source>
        <dbReference type="EMBL" id="MBK1876716.1"/>
    </source>
</evidence>
<protein>
    <recommendedName>
        <fullName evidence="3">SatD family (SatD)</fullName>
    </recommendedName>
</protein>
<reference evidence="1" key="1">
    <citation type="submission" date="2021-01" db="EMBL/GenBank/DDBJ databases">
        <title>Modified the classification status of verrucomicrobia.</title>
        <authorList>
            <person name="Feng X."/>
        </authorList>
    </citation>
    <scope>NUCLEOTIDE SEQUENCE</scope>
    <source>
        <strain evidence="1">KCTC 13126</strain>
    </source>
</reference>
<evidence type="ECO:0000313" key="2">
    <source>
        <dbReference type="Proteomes" id="UP000617628"/>
    </source>
</evidence>